<gene>
    <name evidence="1" type="ORF">ACFSUT_47325</name>
</gene>
<evidence type="ECO:0000313" key="2">
    <source>
        <dbReference type="Proteomes" id="UP001597542"/>
    </source>
</evidence>
<reference evidence="2" key="1">
    <citation type="journal article" date="2019" name="Int. J. Syst. Evol. Microbiol.">
        <title>The Global Catalogue of Microorganisms (GCM) 10K type strain sequencing project: providing services to taxonomists for standard genome sequencing and annotation.</title>
        <authorList>
            <consortium name="The Broad Institute Genomics Platform"/>
            <consortium name="The Broad Institute Genome Sequencing Center for Infectious Disease"/>
            <person name="Wu L."/>
            <person name="Ma J."/>
        </authorList>
    </citation>
    <scope>NUCLEOTIDE SEQUENCE [LARGE SCALE GENOMIC DNA]</scope>
    <source>
        <strain evidence="2">CGMCC 4.7638</strain>
    </source>
</reference>
<protein>
    <submittedName>
        <fullName evidence="1">Uncharacterized protein</fullName>
    </submittedName>
</protein>
<accession>A0ABW5IJD7</accession>
<dbReference type="RefSeq" id="WP_344268752.1">
    <property type="nucleotide sequence ID" value="NZ_BAAAHV010000006.1"/>
</dbReference>
<sequence length="58" mass="6445">MSDSAAQEPASLPPEFPPVVYVPCAEHVEEIADARPVLRRTKEGKVALFAYSALDRYR</sequence>
<dbReference type="EMBL" id="JBHUKQ010000036">
    <property type="protein sequence ID" value="MFD2487960.1"/>
    <property type="molecule type" value="Genomic_DNA"/>
</dbReference>
<name>A0ABW5IJD7_9PSEU</name>
<proteinExistence type="predicted"/>
<keyword evidence="2" id="KW-1185">Reference proteome</keyword>
<organism evidence="1 2">
    <name type="scientific">Amycolatopsis albidoflavus</name>
    <dbReference type="NCBI Taxonomy" id="102226"/>
    <lineage>
        <taxon>Bacteria</taxon>
        <taxon>Bacillati</taxon>
        <taxon>Actinomycetota</taxon>
        <taxon>Actinomycetes</taxon>
        <taxon>Pseudonocardiales</taxon>
        <taxon>Pseudonocardiaceae</taxon>
        <taxon>Amycolatopsis</taxon>
    </lineage>
</organism>
<comment type="caution">
    <text evidence="1">The sequence shown here is derived from an EMBL/GenBank/DDBJ whole genome shotgun (WGS) entry which is preliminary data.</text>
</comment>
<evidence type="ECO:0000313" key="1">
    <source>
        <dbReference type="EMBL" id="MFD2487960.1"/>
    </source>
</evidence>
<dbReference type="Proteomes" id="UP001597542">
    <property type="component" value="Unassembled WGS sequence"/>
</dbReference>